<reference evidence="7" key="1">
    <citation type="submission" date="2021-01" db="UniProtKB">
        <authorList>
            <consortium name="EnsemblPlants"/>
        </authorList>
    </citation>
    <scope>IDENTIFICATION</scope>
</reference>
<keyword evidence="4 5" id="KW-0349">Heme</keyword>
<dbReference type="PANTHER" id="PTHR47955">
    <property type="entry name" value="CYTOCHROME P450 FAMILY 71 PROTEIN"/>
    <property type="match status" value="1"/>
</dbReference>
<comment type="similarity">
    <text evidence="1 5">Belongs to the cytochrome P450 family.</text>
</comment>
<dbReference type="GO" id="GO:0004497">
    <property type="term" value="F:monooxygenase activity"/>
    <property type="evidence" value="ECO:0007669"/>
    <property type="project" value="UniProtKB-KW"/>
</dbReference>
<evidence type="ECO:0000256" key="1">
    <source>
        <dbReference type="ARBA" id="ARBA00010617"/>
    </source>
</evidence>
<dbReference type="GO" id="GO:0005506">
    <property type="term" value="F:iron ion binding"/>
    <property type="evidence" value="ECO:0007669"/>
    <property type="project" value="InterPro"/>
</dbReference>
<dbReference type="InterPro" id="IPR001128">
    <property type="entry name" value="Cyt_P450"/>
</dbReference>
<evidence type="ECO:0000256" key="6">
    <source>
        <dbReference type="SAM" id="SignalP"/>
    </source>
</evidence>
<dbReference type="AlphaFoldDB" id="A0A7N0RIX9"/>
<feature type="binding site" description="axial binding residue" evidence="4">
    <location>
        <position position="436"/>
    </location>
    <ligand>
        <name>heme</name>
        <dbReference type="ChEBI" id="CHEBI:30413"/>
    </ligand>
    <ligandPart>
        <name>Fe</name>
        <dbReference type="ChEBI" id="CHEBI:18248"/>
    </ligandPart>
</feature>
<proteinExistence type="inferred from homology"/>
<dbReference type="CDD" id="cd11072">
    <property type="entry name" value="CYP71-like"/>
    <property type="match status" value="1"/>
</dbReference>
<keyword evidence="5" id="KW-0503">Monooxygenase</keyword>
<evidence type="ECO:0000256" key="3">
    <source>
        <dbReference type="ARBA" id="ARBA00023004"/>
    </source>
</evidence>
<keyword evidence="5" id="KW-0560">Oxidoreductase</keyword>
<evidence type="ECO:0000256" key="5">
    <source>
        <dbReference type="RuleBase" id="RU000461"/>
    </source>
</evidence>
<accession>A0A7N0RIX9</accession>
<evidence type="ECO:0000313" key="7">
    <source>
        <dbReference type="EnsemblPlants" id="Kaladp0011s1014.1.v1.1"/>
    </source>
</evidence>
<dbReference type="Pfam" id="PF00067">
    <property type="entry name" value="p450"/>
    <property type="match status" value="1"/>
</dbReference>
<dbReference type="InterPro" id="IPR002401">
    <property type="entry name" value="Cyt_P450_E_grp-I"/>
</dbReference>
<keyword evidence="3 4" id="KW-0408">Iron</keyword>
<evidence type="ECO:0000313" key="8">
    <source>
        <dbReference type="Proteomes" id="UP000594263"/>
    </source>
</evidence>
<organism evidence="7 8">
    <name type="scientific">Kalanchoe fedtschenkoi</name>
    <name type="common">Lavender scallops</name>
    <name type="synonym">South American air plant</name>
    <dbReference type="NCBI Taxonomy" id="63787"/>
    <lineage>
        <taxon>Eukaryota</taxon>
        <taxon>Viridiplantae</taxon>
        <taxon>Streptophyta</taxon>
        <taxon>Embryophyta</taxon>
        <taxon>Tracheophyta</taxon>
        <taxon>Spermatophyta</taxon>
        <taxon>Magnoliopsida</taxon>
        <taxon>eudicotyledons</taxon>
        <taxon>Gunneridae</taxon>
        <taxon>Pentapetalae</taxon>
        <taxon>Saxifragales</taxon>
        <taxon>Crassulaceae</taxon>
        <taxon>Kalanchoe</taxon>
    </lineage>
</organism>
<dbReference type="SUPFAM" id="SSF48264">
    <property type="entry name" value="Cytochrome P450"/>
    <property type="match status" value="1"/>
</dbReference>
<protein>
    <recommendedName>
        <fullName evidence="9">Cytochrome P450</fullName>
    </recommendedName>
</protein>
<sequence length="493" mass="55803">MIILPLLLALWLVASLSRTKRYTSALLPPSPPRLPVIGNLHQLGEHAHQSLRSLALTHGPLMLIHLGSVPAYVVSSAEIAREMLKTHDIIFSNRSDSYIFRRLLYDGKDILLAPYGEYWRHIRAIGVLQLLSSRRVQSYQAVREEEIALMIENIKGSDSSIDLSKMLGTLTNDILCRIAFGKKYSQGEGEEKFKKLFDEFGELLGVFNIGEYIPWLKWLNHLNGLNARVDRNFLEFDKLLDQIFDDHIATRSEEGPKEHDQMDLLDVLLDNQHDAGITDVTIARTNMKAILADMFAGGSDTTYAALEWAMTELVKHPTAMTKVQKQIRQIVGERRSVTKEDLQKMDYLKAVIKETLRMHPPIPLMPRISSQQVKLHGFNIPAHTRVFINITAIGRDAERWDEPDEFRPERFLDAGACDSRAQEFDFMPFGGGRRGCPGVTFATAVMELVLANLLHCFDWSLPDGARGEELDVEETSGLSVHKKNPLILVAYCY</sequence>
<dbReference type="OMA" id="IMPLGVP"/>
<feature type="signal peptide" evidence="6">
    <location>
        <begin position="1"/>
        <end position="19"/>
    </location>
</feature>
<dbReference type="GO" id="GO:0016705">
    <property type="term" value="F:oxidoreductase activity, acting on paired donors, with incorporation or reduction of molecular oxygen"/>
    <property type="evidence" value="ECO:0007669"/>
    <property type="project" value="InterPro"/>
</dbReference>
<dbReference type="PROSITE" id="PS00086">
    <property type="entry name" value="CYTOCHROME_P450"/>
    <property type="match status" value="1"/>
</dbReference>
<dbReference type="EnsemblPlants" id="Kaladp0011s1014.1.v1.1">
    <property type="protein sequence ID" value="Kaladp0011s1014.1.v1.1"/>
    <property type="gene ID" value="Kaladp0011s1014.v1.1"/>
</dbReference>
<name>A0A7N0RIX9_KALFE</name>
<feature type="chain" id="PRO_5029907329" description="Cytochrome P450" evidence="6">
    <location>
        <begin position="20"/>
        <end position="493"/>
    </location>
</feature>
<dbReference type="GO" id="GO:0020037">
    <property type="term" value="F:heme binding"/>
    <property type="evidence" value="ECO:0007669"/>
    <property type="project" value="InterPro"/>
</dbReference>
<dbReference type="PRINTS" id="PR00463">
    <property type="entry name" value="EP450I"/>
</dbReference>
<keyword evidence="6" id="KW-0732">Signal</keyword>
<evidence type="ECO:0000256" key="2">
    <source>
        <dbReference type="ARBA" id="ARBA00022723"/>
    </source>
</evidence>
<dbReference type="InterPro" id="IPR036396">
    <property type="entry name" value="Cyt_P450_sf"/>
</dbReference>
<dbReference type="PANTHER" id="PTHR47955:SF15">
    <property type="entry name" value="CYTOCHROME P450 71A2-LIKE"/>
    <property type="match status" value="1"/>
</dbReference>
<dbReference type="Gene3D" id="1.10.630.10">
    <property type="entry name" value="Cytochrome P450"/>
    <property type="match status" value="1"/>
</dbReference>
<comment type="cofactor">
    <cofactor evidence="4">
        <name>heme</name>
        <dbReference type="ChEBI" id="CHEBI:30413"/>
    </cofactor>
</comment>
<keyword evidence="2 4" id="KW-0479">Metal-binding</keyword>
<evidence type="ECO:0008006" key="9">
    <source>
        <dbReference type="Google" id="ProtNLM"/>
    </source>
</evidence>
<dbReference type="PRINTS" id="PR00385">
    <property type="entry name" value="P450"/>
</dbReference>
<dbReference type="Proteomes" id="UP000594263">
    <property type="component" value="Unplaced"/>
</dbReference>
<dbReference type="FunFam" id="1.10.630.10:FF:000011">
    <property type="entry name" value="Cytochrome P450 83B1"/>
    <property type="match status" value="1"/>
</dbReference>
<dbReference type="Gramene" id="Kaladp0011s1014.1.v1.1">
    <property type="protein sequence ID" value="Kaladp0011s1014.1.v1.1"/>
    <property type="gene ID" value="Kaladp0011s1014.v1.1"/>
</dbReference>
<dbReference type="InterPro" id="IPR017972">
    <property type="entry name" value="Cyt_P450_CS"/>
</dbReference>
<keyword evidence="8" id="KW-1185">Reference proteome</keyword>
<evidence type="ECO:0000256" key="4">
    <source>
        <dbReference type="PIRSR" id="PIRSR602401-1"/>
    </source>
</evidence>